<sequence length="570" mass="62390">MNSSSGYPPHDMNPSMVSVAYSQDSFAQLHKGNNYSTADVTLDMRQISRTPSPTPSEMTALSKKHLFDFQAMKTWKFWFRREWLWYYVFGVVTAIISVLFTVYHEQIVHWLQPAANWMHDLPAGWLIPIAILFVISFPPLFGHEIVAILCGLVWGLWPGFAIVAAGTFIGEIGNFYAFRYCCKARADKLAKSNIQYACLEKIIQDGGFMIALIARFSAIPGHFTTAVFSTCGMNILVFMLAAFLSLPKQFLTVYLGVALEQSEDGASNRKDTIIKDVVIAVTVIVTVVAMWYIYHLMNKVKPDVIYARRKARQAKESGINTPYGNSSVLQSTADVPFGGRTSDSELPLTANFNDSSYQQWDSQGRAVGYSGDPTLHAPQPRKPARVPTGQGSSSSSNSPVPLMSQHGGQPIRQNTGGSTASWDVQGQLGGPNSYQMSRPQYSDPYSNAAPSRSTQYQQQYSQSPPPMRAVGQSPVMQPVASSLTASEQTPTQAQFADARQPPAIVSSPHSAPLPNPYAQFAPPAGPPPSSAPAHAMHGFEASEGSYYTASGSRPRTPDDPYIAYAQPTNR</sequence>
<keyword evidence="7 11" id="KW-1133">Transmembrane helix</keyword>
<evidence type="ECO:0000256" key="6">
    <source>
        <dbReference type="ARBA" id="ARBA00022692"/>
    </source>
</evidence>
<dbReference type="OrthoDB" id="166803at2759"/>
<feature type="transmembrane region" description="Helical" evidence="11">
    <location>
        <begin position="148"/>
        <end position="169"/>
    </location>
</feature>
<organism evidence="13 14">
    <name type="scientific">Phlebiopsis gigantea (strain 11061_1 CR5-6)</name>
    <name type="common">White-rot fungus</name>
    <name type="synonym">Peniophora gigantea</name>
    <dbReference type="NCBI Taxonomy" id="745531"/>
    <lineage>
        <taxon>Eukaryota</taxon>
        <taxon>Fungi</taxon>
        <taxon>Dikarya</taxon>
        <taxon>Basidiomycota</taxon>
        <taxon>Agaricomycotina</taxon>
        <taxon>Agaricomycetes</taxon>
        <taxon>Polyporales</taxon>
        <taxon>Phanerochaetaceae</taxon>
        <taxon>Phlebiopsis</taxon>
    </lineage>
</organism>
<dbReference type="PANTHER" id="PTHR47549:SF2">
    <property type="entry name" value="GOLGI APPARATUS MEMBRANE PROTEIN TVP38"/>
    <property type="match status" value="1"/>
</dbReference>
<evidence type="ECO:0000256" key="9">
    <source>
        <dbReference type="ARBA" id="ARBA00023136"/>
    </source>
</evidence>
<comment type="function">
    <text evidence="1">Golgi membrane protein involved in vesicular trafficking and spindle migration.</text>
</comment>
<dbReference type="PANTHER" id="PTHR47549">
    <property type="entry name" value="GOLGI APPARATUS MEMBRANE PROTEIN TVP38-RELATED"/>
    <property type="match status" value="1"/>
</dbReference>
<keyword evidence="6 11" id="KW-0812">Transmembrane</keyword>
<dbReference type="AlphaFoldDB" id="A0A0C3SCM0"/>
<evidence type="ECO:0000313" key="13">
    <source>
        <dbReference type="EMBL" id="KIP11042.1"/>
    </source>
</evidence>
<feature type="transmembrane region" description="Helical" evidence="11">
    <location>
        <begin position="226"/>
        <end position="246"/>
    </location>
</feature>
<feature type="compositionally biased region" description="Polar residues" evidence="10">
    <location>
        <begin position="479"/>
        <end position="494"/>
    </location>
</feature>
<feature type="transmembrane region" description="Helical" evidence="11">
    <location>
        <begin position="277"/>
        <end position="294"/>
    </location>
</feature>
<feature type="transmembrane region" description="Helical" evidence="11">
    <location>
        <begin position="123"/>
        <end position="141"/>
    </location>
</feature>
<dbReference type="HOGENOM" id="CLU_021545_2_0_1"/>
<feature type="compositionally biased region" description="Low complexity" evidence="10">
    <location>
        <begin position="450"/>
        <end position="462"/>
    </location>
</feature>
<feature type="domain" description="VTT" evidence="12">
    <location>
        <begin position="143"/>
        <end position="256"/>
    </location>
</feature>
<keyword evidence="8" id="KW-0333">Golgi apparatus</keyword>
<dbReference type="Pfam" id="PF09335">
    <property type="entry name" value="VTT_dom"/>
    <property type="match status" value="1"/>
</dbReference>
<dbReference type="GO" id="GO:0000139">
    <property type="term" value="C:Golgi membrane"/>
    <property type="evidence" value="ECO:0007669"/>
    <property type="project" value="UniProtKB-SubCell"/>
</dbReference>
<evidence type="ECO:0000256" key="11">
    <source>
        <dbReference type="SAM" id="Phobius"/>
    </source>
</evidence>
<keyword evidence="14" id="KW-1185">Reference proteome</keyword>
<accession>A0A0C3SCM0</accession>
<dbReference type="Proteomes" id="UP000053257">
    <property type="component" value="Unassembled WGS sequence"/>
</dbReference>
<dbReference type="InterPro" id="IPR032816">
    <property type="entry name" value="VTT_dom"/>
</dbReference>
<proteinExistence type="inferred from homology"/>
<evidence type="ECO:0000256" key="7">
    <source>
        <dbReference type="ARBA" id="ARBA00022989"/>
    </source>
</evidence>
<feature type="compositionally biased region" description="Polar residues" evidence="10">
    <location>
        <begin position="318"/>
        <end position="333"/>
    </location>
</feature>
<dbReference type="InterPro" id="IPR051076">
    <property type="entry name" value="Golgi_membrane_TVP38/TMEM64"/>
</dbReference>
<keyword evidence="9 11" id="KW-0472">Membrane</keyword>
<feature type="compositionally biased region" description="Polar residues" evidence="10">
    <location>
        <begin position="411"/>
        <end position="449"/>
    </location>
</feature>
<evidence type="ECO:0000313" key="14">
    <source>
        <dbReference type="Proteomes" id="UP000053257"/>
    </source>
</evidence>
<evidence type="ECO:0000256" key="10">
    <source>
        <dbReference type="SAM" id="MobiDB-lite"/>
    </source>
</evidence>
<feature type="region of interest" description="Disordered" evidence="10">
    <location>
        <begin position="316"/>
        <end position="350"/>
    </location>
</feature>
<name>A0A0C3SCM0_PHLG1</name>
<dbReference type="EMBL" id="KN840449">
    <property type="protein sequence ID" value="KIP11042.1"/>
    <property type="molecule type" value="Genomic_DNA"/>
</dbReference>
<dbReference type="STRING" id="745531.A0A0C3SCM0"/>
<evidence type="ECO:0000256" key="1">
    <source>
        <dbReference type="ARBA" id="ARBA00002978"/>
    </source>
</evidence>
<protein>
    <recommendedName>
        <fullName evidence="4">Golgi apparatus membrane protein TVP38</fullName>
    </recommendedName>
    <alternativeName>
        <fullName evidence="5">Golgi apparatus membrane protein tvp38</fullName>
    </alternativeName>
</protein>
<reference evidence="13 14" key="1">
    <citation type="journal article" date="2014" name="PLoS Genet.">
        <title>Analysis of the Phlebiopsis gigantea genome, transcriptome and secretome provides insight into its pioneer colonization strategies of wood.</title>
        <authorList>
            <person name="Hori C."/>
            <person name="Ishida T."/>
            <person name="Igarashi K."/>
            <person name="Samejima M."/>
            <person name="Suzuki H."/>
            <person name="Master E."/>
            <person name="Ferreira P."/>
            <person name="Ruiz-Duenas F.J."/>
            <person name="Held B."/>
            <person name="Canessa P."/>
            <person name="Larrondo L.F."/>
            <person name="Schmoll M."/>
            <person name="Druzhinina I.S."/>
            <person name="Kubicek C.P."/>
            <person name="Gaskell J.A."/>
            <person name="Kersten P."/>
            <person name="St John F."/>
            <person name="Glasner J."/>
            <person name="Sabat G."/>
            <person name="Splinter BonDurant S."/>
            <person name="Syed K."/>
            <person name="Yadav J."/>
            <person name="Mgbeahuruike A.C."/>
            <person name="Kovalchuk A."/>
            <person name="Asiegbu F.O."/>
            <person name="Lackner G."/>
            <person name="Hoffmeister D."/>
            <person name="Rencoret J."/>
            <person name="Gutierrez A."/>
            <person name="Sun H."/>
            <person name="Lindquist E."/>
            <person name="Barry K."/>
            <person name="Riley R."/>
            <person name="Grigoriev I.V."/>
            <person name="Henrissat B."/>
            <person name="Kues U."/>
            <person name="Berka R.M."/>
            <person name="Martinez A.T."/>
            <person name="Covert S.F."/>
            <person name="Blanchette R.A."/>
            <person name="Cullen D."/>
        </authorList>
    </citation>
    <scope>NUCLEOTIDE SEQUENCE [LARGE SCALE GENOMIC DNA]</scope>
    <source>
        <strain evidence="13 14">11061_1 CR5-6</strain>
    </source>
</reference>
<evidence type="ECO:0000256" key="4">
    <source>
        <dbReference type="ARBA" id="ARBA00013533"/>
    </source>
</evidence>
<evidence type="ECO:0000256" key="8">
    <source>
        <dbReference type="ARBA" id="ARBA00023034"/>
    </source>
</evidence>
<comment type="subcellular location">
    <subcellularLocation>
        <location evidence="2">Golgi apparatus membrane</location>
        <topology evidence="2">Multi-pass membrane protein</topology>
    </subcellularLocation>
</comment>
<evidence type="ECO:0000259" key="12">
    <source>
        <dbReference type="Pfam" id="PF09335"/>
    </source>
</evidence>
<evidence type="ECO:0000256" key="3">
    <source>
        <dbReference type="ARBA" id="ARBA00008640"/>
    </source>
</evidence>
<feature type="region of interest" description="Disordered" evidence="10">
    <location>
        <begin position="363"/>
        <end position="570"/>
    </location>
</feature>
<feature type="transmembrane region" description="Helical" evidence="11">
    <location>
        <begin position="83"/>
        <end position="103"/>
    </location>
</feature>
<evidence type="ECO:0000256" key="2">
    <source>
        <dbReference type="ARBA" id="ARBA00004653"/>
    </source>
</evidence>
<evidence type="ECO:0000256" key="5">
    <source>
        <dbReference type="ARBA" id="ARBA00020673"/>
    </source>
</evidence>
<comment type="similarity">
    <text evidence="3">Belongs to the TVP38/TMEM64 family.</text>
</comment>
<gene>
    <name evidence="13" type="ORF">PHLGIDRAFT_100340</name>
</gene>